<accession>A0A7Z0LC84</accession>
<comment type="caution">
    <text evidence="2">The sequence shown here is derived from an EMBL/GenBank/DDBJ whole genome shotgun (WGS) entry which is preliminary data.</text>
</comment>
<feature type="domain" description="Competence protein CoiA nuclease-like" evidence="1">
    <location>
        <begin position="26"/>
        <end position="142"/>
    </location>
</feature>
<dbReference type="Proteomes" id="UP000563349">
    <property type="component" value="Unassembled WGS sequence"/>
</dbReference>
<reference evidence="2 3" key="1">
    <citation type="submission" date="2020-07" db="EMBL/GenBank/DDBJ databases">
        <title>MOT database genomes.</title>
        <authorList>
            <person name="Joseph S."/>
            <person name="Aduse-Opoku J."/>
            <person name="Hashim A."/>
            <person name="Wade W."/>
            <person name="Curtis M."/>
        </authorList>
    </citation>
    <scope>NUCLEOTIDE SEQUENCE [LARGE SCALE GENOMIC DNA]</scope>
    <source>
        <strain evidence="2 3">CCW311</strain>
    </source>
</reference>
<evidence type="ECO:0000313" key="3">
    <source>
        <dbReference type="Proteomes" id="UP000563349"/>
    </source>
</evidence>
<evidence type="ECO:0000313" key="2">
    <source>
        <dbReference type="EMBL" id="NYS48626.1"/>
    </source>
</evidence>
<sequence>MKSGRQIRPHFAHKVGQACEWATLNEGAEHLNLKAALFDWGQIHEATALEVGQAEGAVVSDLLLSQNLALEIQCSPLSPQDYGRRNQVYQDLDLPVVWLLGSKHFFKGRMTELQRLCLQFSPSCGYFFWNLDGEKQELVLHYLLHQDLHGRCQGLVAVFPFFQKPLREVLRWPYQQRQLRSFEGRLDWHFPRYLAKQLQYRNSYWVEQQLQAYQAGQNLLTRSLADWYPQLVPVKPVPGLRLQSDLERDYESQFLAFYAQTSTVYQQLLYSPFYYRAECDKIGTMEEINS</sequence>
<keyword evidence="3" id="KW-1185">Reference proteome</keyword>
<protein>
    <submittedName>
        <fullName evidence="2">Competence protein CoiA</fullName>
    </submittedName>
</protein>
<dbReference type="AlphaFoldDB" id="A0A7Z0LC84"/>
<dbReference type="InterPro" id="IPR010330">
    <property type="entry name" value="CoiA_nuc"/>
</dbReference>
<dbReference type="EMBL" id="JACBYG010000009">
    <property type="protein sequence ID" value="NYS48626.1"/>
    <property type="molecule type" value="Genomic_DNA"/>
</dbReference>
<dbReference type="Pfam" id="PF06054">
    <property type="entry name" value="CoiA_nuc"/>
    <property type="match status" value="1"/>
</dbReference>
<organism evidence="2 3">
    <name type="scientific">Streptococcus danieliae</name>
    <dbReference type="NCBI Taxonomy" id="747656"/>
    <lineage>
        <taxon>Bacteria</taxon>
        <taxon>Bacillati</taxon>
        <taxon>Bacillota</taxon>
        <taxon>Bacilli</taxon>
        <taxon>Lactobacillales</taxon>
        <taxon>Streptococcaceae</taxon>
        <taxon>Streptococcus</taxon>
    </lineage>
</organism>
<name>A0A7Z0LC84_9STRE</name>
<evidence type="ECO:0000259" key="1">
    <source>
        <dbReference type="Pfam" id="PF06054"/>
    </source>
</evidence>
<proteinExistence type="predicted"/>
<gene>
    <name evidence="2" type="ORF">HZY93_01340</name>
</gene>